<protein>
    <recommendedName>
        <fullName evidence="4">DUF3575 domain-containing protein</fullName>
    </recommendedName>
</protein>
<name>A0A917HV21_9FLAO</name>
<gene>
    <name evidence="2" type="ORF">GCM10011416_05090</name>
</gene>
<organism evidence="2 3">
    <name type="scientific">Polaribacter pacificus</name>
    <dbReference type="NCBI Taxonomy" id="1775173"/>
    <lineage>
        <taxon>Bacteria</taxon>
        <taxon>Pseudomonadati</taxon>
        <taxon>Bacteroidota</taxon>
        <taxon>Flavobacteriia</taxon>
        <taxon>Flavobacteriales</taxon>
        <taxon>Flavobacteriaceae</taxon>
    </lineage>
</organism>
<evidence type="ECO:0000256" key="1">
    <source>
        <dbReference type="SAM" id="SignalP"/>
    </source>
</evidence>
<reference evidence="2" key="1">
    <citation type="journal article" date="2014" name="Int. J. Syst. Evol. Microbiol.">
        <title>Complete genome sequence of Corynebacterium casei LMG S-19264T (=DSM 44701T), isolated from a smear-ripened cheese.</title>
        <authorList>
            <consortium name="US DOE Joint Genome Institute (JGI-PGF)"/>
            <person name="Walter F."/>
            <person name="Albersmeier A."/>
            <person name="Kalinowski J."/>
            <person name="Ruckert C."/>
        </authorList>
    </citation>
    <scope>NUCLEOTIDE SEQUENCE</scope>
    <source>
        <strain evidence="2">CGMCC 1.15763</strain>
    </source>
</reference>
<dbReference type="RefSeq" id="WP_188597700.1">
    <property type="nucleotide sequence ID" value="NZ_BMJW01000001.1"/>
</dbReference>
<evidence type="ECO:0000313" key="2">
    <source>
        <dbReference type="EMBL" id="GGG91440.1"/>
    </source>
</evidence>
<proteinExistence type="predicted"/>
<feature type="chain" id="PRO_5037391176" description="DUF3575 domain-containing protein" evidence="1">
    <location>
        <begin position="19"/>
        <end position="167"/>
    </location>
</feature>
<comment type="caution">
    <text evidence="2">The sequence shown here is derived from an EMBL/GenBank/DDBJ whole genome shotgun (WGS) entry which is preliminary data.</text>
</comment>
<dbReference type="AlphaFoldDB" id="A0A917HV21"/>
<evidence type="ECO:0000313" key="3">
    <source>
        <dbReference type="Proteomes" id="UP000633278"/>
    </source>
</evidence>
<dbReference type="EMBL" id="BMJW01000001">
    <property type="protein sequence ID" value="GGG91440.1"/>
    <property type="molecule type" value="Genomic_DNA"/>
</dbReference>
<dbReference type="Proteomes" id="UP000633278">
    <property type="component" value="Unassembled WGS sequence"/>
</dbReference>
<sequence length="167" mass="18651">MKKLLLAGAILISSFANAQDELKLDIFDALALKTVEVSYEHYLNEQSSVGVSALFNFEKQSADFRYNEKRSLTPYFRHYFTTEYNWNFFGEAFFSLNYGEKDVIAYGGGGPLTVDYTDGALGVAVGLKYTTDNGFVIDIYGGAGRNLFTEDSPVIVPRTGVNLGWRF</sequence>
<accession>A0A917HV21</accession>
<keyword evidence="3" id="KW-1185">Reference proteome</keyword>
<reference evidence="2" key="2">
    <citation type="submission" date="2020-09" db="EMBL/GenBank/DDBJ databases">
        <authorList>
            <person name="Sun Q."/>
            <person name="Zhou Y."/>
        </authorList>
    </citation>
    <scope>NUCLEOTIDE SEQUENCE</scope>
    <source>
        <strain evidence="2">CGMCC 1.15763</strain>
    </source>
</reference>
<evidence type="ECO:0008006" key="4">
    <source>
        <dbReference type="Google" id="ProtNLM"/>
    </source>
</evidence>
<keyword evidence="1" id="KW-0732">Signal</keyword>
<feature type="signal peptide" evidence="1">
    <location>
        <begin position="1"/>
        <end position="18"/>
    </location>
</feature>